<evidence type="ECO:0000313" key="2">
    <source>
        <dbReference type="EMBL" id="MET3578577.1"/>
    </source>
</evidence>
<dbReference type="Proteomes" id="UP001549204">
    <property type="component" value="Unassembled WGS sequence"/>
</dbReference>
<sequence length="178" mass="19151">MAAVQMCASQHGGVDPANSPKIICGWPCPLLHSSIELQIVSVRVWTGWNRPEATGQKAGSLNELAWRREGSGWVNHRFLPGQVNGLSGMSLPKFIIGMLFALAVVVAWSYLAGASLGTTLFRAIACAIVIQLGYFLLVFAMVARNAPTSADKLRDAERKLSSADAADGEKFSARRSLH</sequence>
<dbReference type="EMBL" id="JBEPMC010000002">
    <property type="protein sequence ID" value="MET3578577.1"/>
    <property type="molecule type" value="Genomic_DNA"/>
</dbReference>
<organism evidence="2 3">
    <name type="scientific">Mesorhizobium robiniae</name>
    <dbReference type="NCBI Taxonomy" id="559315"/>
    <lineage>
        <taxon>Bacteria</taxon>
        <taxon>Pseudomonadati</taxon>
        <taxon>Pseudomonadota</taxon>
        <taxon>Alphaproteobacteria</taxon>
        <taxon>Hyphomicrobiales</taxon>
        <taxon>Phyllobacteriaceae</taxon>
        <taxon>Mesorhizobium</taxon>
    </lineage>
</organism>
<keyword evidence="3" id="KW-1185">Reference proteome</keyword>
<keyword evidence="1" id="KW-1133">Transmembrane helix</keyword>
<evidence type="ECO:0000256" key="1">
    <source>
        <dbReference type="SAM" id="Phobius"/>
    </source>
</evidence>
<reference evidence="2 3" key="1">
    <citation type="submission" date="2024-06" db="EMBL/GenBank/DDBJ databases">
        <title>Genomic Encyclopedia of Type Strains, Phase IV (KMG-IV): sequencing the most valuable type-strain genomes for metagenomic binning, comparative biology and taxonomic classification.</title>
        <authorList>
            <person name="Goeker M."/>
        </authorList>
    </citation>
    <scope>NUCLEOTIDE SEQUENCE [LARGE SCALE GENOMIC DNA]</scope>
    <source>
        <strain evidence="2 3">DSM 100022</strain>
    </source>
</reference>
<keyword evidence="1" id="KW-0812">Transmembrane</keyword>
<comment type="caution">
    <text evidence="2">The sequence shown here is derived from an EMBL/GenBank/DDBJ whole genome shotgun (WGS) entry which is preliminary data.</text>
</comment>
<evidence type="ECO:0000313" key="3">
    <source>
        <dbReference type="Proteomes" id="UP001549204"/>
    </source>
</evidence>
<proteinExistence type="predicted"/>
<dbReference type="RefSeq" id="WP_354489389.1">
    <property type="nucleotide sequence ID" value="NZ_JBEPMC010000002.1"/>
</dbReference>
<feature type="transmembrane region" description="Helical" evidence="1">
    <location>
        <begin position="119"/>
        <end position="143"/>
    </location>
</feature>
<keyword evidence="1" id="KW-0472">Membrane</keyword>
<evidence type="ECO:0008006" key="4">
    <source>
        <dbReference type="Google" id="ProtNLM"/>
    </source>
</evidence>
<accession>A0ABV2GJU3</accession>
<protein>
    <recommendedName>
        <fullName evidence="4">Exopolysaccharide production repressor exox</fullName>
    </recommendedName>
</protein>
<gene>
    <name evidence="2" type="ORF">ABID19_001594</name>
</gene>
<feature type="transmembrane region" description="Helical" evidence="1">
    <location>
        <begin position="94"/>
        <end position="113"/>
    </location>
</feature>
<name>A0ABV2GJU3_9HYPH</name>